<dbReference type="GO" id="GO:0008745">
    <property type="term" value="F:N-acetylmuramoyl-L-alanine amidase activity"/>
    <property type="evidence" value="ECO:0007669"/>
    <property type="project" value="InterPro"/>
</dbReference>
<dbReference type="SUPFAM" id="SSF55846">
    <property type="entry name" value="N-acetylmuramoyl-L-alanine amidase-like"/>
    <property type="match status" value="1"/>
</dbReference>
<keyword evidence="4" id="KW-1185">Reference proteome</keyword>
<feature type="domain" description="Ig-like" evidence="2">
    <location>
        <begin position="621"/>
        <end position="702"/>
    </location>
</feature>
<organism evidence="3 4">
    <name type="scientific">Longicatena caecimuris</name>
    <dbReference type="NCBI Taxonomy" id="1796635"/>
    <lineage>
        <taxon>Bacteria</taxon>
        <taxon>Bacillati</taxon>
        <taxon>Bacillota</taxon>
        <taxon>Erysipelotrichia</taxon>
        <taxon>Erysipelotrichales</taxon>
        <taxon>Erysipelotrichaceae</taxon>
        <taxon>Longicatena</taxon>
    </lineage>
</organism>
<dbReference type="InterPro" id="IPR003343">
    <property type="entry name" value="Big_2"/>
</dbReference>
<reference evidence="3 4" key="1">
    <citation type="submission" date="2019-03" db="EMBL/GenBank/DDBJ databases">
        <title>Genomic Encyclopedia of Type Strains, Phase IV (KMG-IV): sequencing the most valuable type-strain genomes for metagenomic binning, comparative biology and taxonomic classification.</title>
        <authorList>
            <person name="Goeker M."/>
        </authorList>
    </citation>
    <scope>NUCLEOTIDE SEQUENCE [LARGE SCALE GENOMIC DNA]</scope>
    <source>
        <strain evidence="3 4">DSM 29481</strain>
    </source>
</reference>
<dbReference type="PROSITE" id="PS50835">
    <property type="entry name" value="IG_LIKE"/>
    <property type="match status" value="1"/>
</dbReference>
<evidence type="ECO:0000313" key="4">
    <source>
        <dbReference type="Proteomes" id="UP000295773"/>
    </source>
</evidence>
<dbReference type="Pfam" id="PF02368">
    <property type="entry name" value="Big_2"/>
    <property type="match status" value="6"/>
</dbReference>
<keyword evidence="1" id="KW-0732">Signal</keyword>
<dbReference type="InterPro" id="IPR045197">
    <property type="entry name" value="NUP210-like"/>
</dbReference>
<dbReference type="SMART" id="SM00644">
    <property type="entry name" value="Ami_2"/>
    <property type="match status" value="1"/>
</dbReference>
<protein>
    <submittedName>
        <fullName evidence="3">Ig-like protein group 2</fullName>
    </submittedName>
</protein>
<dbReference type="InterPro" id="IPR002502">
    <property type="entry name" value="Amidase_domain"/>
</dbReference>
<dbReference type="InterPro" id="IPR036505">
    <property type="entry name" value="Amidase/PGRP_sf"/>
</dbReference>
<dbReference type="SMART" id="SM00635">
    <property type="entry name" value="BID_2"/>
    <property type="match status" value="7"/>
</dbReference>
<dbReference type="RefSeq" id="WP_132225697.1">
    <property type="nucleotide sequence ID" value="NZ_JANKBG010000029.1"/>
</dbReference>
<dbReference type="InterPro" id="IPR007110">
    <property type="entry name" value="Ig-like_dom"/>
</dbReference>
<gene>
    <name evidence="3" type="ORF">EDD61_12819</name>
</gene>
<dbReference type="SUPFAM" id="SSF49373">
    <property type="entry name" value="Invasin/intimin cell-adhesion fragments"/>
    <property type="match status" value="7"/>
</dbReference>
<evidence type="ECO:0000313" key="3">
    <source>
        <dbReference type="EMBL" id="TCU53584.1"/>
    </source>
</evidence>
<dbReference type="EMBL" id="SMBP01000028">
    <property type="protein sequence ID" value="TCU53584.1"/>
    <property type="molecule type" value="Genomic_DNA"/>
</dbReference>
<dbReference type="AlphaFoldDB" id="A0A4R3SY91"/>
<dbReference type="InterPro" id="IPR008964">
    <property type="entry name" value="Invasin/intimin_cell_adhesion"/>
</dbReference>
<dbReference type="Pfam" id="PF01510">
    <property type="entry name" value="Amidase_2"/>
    <property type="match status" value="1"/>
</dbReference>
<dbReference type="Gene3D" id="2.60.40.1080">
    <property type="match status" value="7"/>
</dbReference>
<evidence type="ECO:0000259" key="2">
    <source>
        <dbReference type="PROSITE" id="PS50835"/>
    </source>
</evidence>
<dbReference type="Gene3D" id="3.40.80.10">
    <property type="entry name" value="Peptidoglycan recognition protein-like"/>
    <property type="match status" value="1"/>
</dbReference>
<proteinExistence type="predicted"/>
<dbReference type="PANTHER" id="PTHR23019:SF0">
    <property type="entry name" value="NUCLEAR PORE MEMBRANE GLYCOPROTEIN 210"/>
    <property type="match status" value="1"/>
</dbReference>
<dbReference type="CDD" id="cd06583">
    <property type="entry name" value="PGRP"/>
    <property type="match status" value="1"/>
</dbReference>
<dbReference type="GO" id="GO:0009253">
    <property type="term" value="P:peptidoglycan catabolic process"/>
    <property type="evidence" value="ECO:0007669"/>
    <property type="project" value="InterPro"/>
</dbReference>
<accession>A0A4R3SY91</accession>
<feature type="signal peptide" evidence="1">
    <location>
        <begin position="1"/>
        <end position="23"/>
    </location>
</feature>
<dbReference type="Proteomes" id="UP000295773">
    <property type="component" value="Unassembled WGS sequence"/>
</dbReference>
<sequence>MKKLLIALFCVALPLSSMSFVHAQEKKETANTSIKEDVFNDGEYAYGDGFQDIAEANPYARVEGYTYQRNGNYILYNFKTTSLYKEPYGNVKAKLSPKIRYATKRYGNYFYVNTEKGSGWITTWDDNIQELEIEDISAQLKTTKTLDVYSVPIFDDRFETGTIPAGTYTISKRANYFAYVNNGKYKGWILTSYHDDGTVFSKQYATYLNTKRTLSQTSVNGVAIKQKLLPKISDPTRSGISMVPKYVTIHNTANASKGADAAAHANIQYERNVNRTAAWTSWHFQVDNKVIYQSLAMNEVGWHAGDGNDSGNASTIGIEICENADGNYAKAEKNAAYLTASILYENGLPYTAVKRHQDWSGKDCPYNMNHMKKGSMGWTKFKAMVKDEYTKLQLKLSTSSTSLPAGTTMTIKPMVSSKLTNKKVTWSSSNADIASVDANGTVLGIREGSVTITAKDAAGGKASCKVSVKPALLTLHTTSITMYRNKTMALNIVTAIQGTPVWKSSDTSVVSVNADGVLTAKKAGKALVFVTADGKNGIASVTVKDPTIKLNTASVTTYVGKTYTLKATVTPTASISWKSEQPSIAKIDAKGTITALKAGTTKISATANGVTATCSISVKKPIVTLNKTSITLYEKSSVTLKATAYGKSQTVRWSSDNKAVAEVSSSGKITAKKAGTAYISASANDAKKTCKVVVVKPSLSLSKTSIAVNVKGSYTLTASVKGLSSKCVWKTKNSSIATVSSTGKITGKKAGTTTISVTANGITKTCKVSVKTPSLSLSKSKLSIYEKGSTTLTAKVSGASSKATWKSSNTKIASISSSGKLTAKKAGKVTITVSANGLKKTCVVTVKKHTPVSSIKLNTTILTLNKIRSFQLRAYISPSKATYKTVKWSSSNTKVATVTSKGKVYAKKAGTAYISATSSNGKKVRCKVRVY</sequence>
<feature type="chain" id="PRO_5020753013" evidence="1">
    <location>
        <begin position="24"/>
        <end position="931"/>
    </location>
</feature>
<comment type="caution">
    <text evidence="3">The sequence shown here is derived from an EMBL/GenBank/DDBJ whole genome shotgun (WGS) entry which is preliminary data.</text>
</comment>
<dbReference type="PANTHER" id="PTHR23019">
    <property type="entry name" value="NUCLEAR PORE MEMBRANE GLYCOPROTEIN GP210-RELATED"/>
    <property type="match status" value="1"/>
</dbReference>
<name>A0A4R3SY91_9FIRM</name>
<evidence type="ECO:0000256" key="1">
    <source>
        <dbReference type="SAM" id="SignalP"/>
    </source>
</evidence>